<evidence type="ECO:0000313" key="2">
    <source>
        <dbReference type="EMBL" id="KAK9020475.1"/>
    </source>
</evidence>
<reference evidence="2 3" key="1">
    <citation type="journal article" date="2024" name="G3 (Bethesda)">
        <title>Genome assembly of Hibiscus sabdariffa L. provides insights into metabolisms of medicinal natural products.</title>
        <authorList>
            <person name="Kim T."/>
        </authorList>
    </citation>
    <scope>NUCLEOTIDE SEQUENCE [LARGE SCALE GENOMIC DNA]</scope>
    <source>
        <strain evidence="2">TK-2024</strain>
        <tissue evidence="2">Old leaves</tissue>
    </source>
</reference>
<dbReference type="EMBL" id="JBBPBN010000016">
    <property type="protein sequence ID" value="KAK9020475.1"/>
    <property type="molecule type" value="Genomic_DNA"/>
</dbReference>
<evidence type="ECO:0008006" key="4">
    <source>
        <dbReference type="Google" id="ProtNLM"/>
    </source>
</evidence>
<proteinExistence type="predicted"/>
<keyword evidence="3" id="KW-1185">Reference proteome</keyword>
<comment type="caution">
    <text evidence="2">The sequence shown here is derived from an EMBL/GenBank/DDBJ whole genome shotgun (WGS) entry which is preliminary data.</text>
</comment>
<dbReference type="Proteomes" id="UP001396334">
    <property type="component" value="Unassembled WGS sequence"/>
</dbReference>
<protein>
    <recommendedName>
        <fullName evidence="4">AT-hook motif nuclear-localized protein</fullName>
    </recommendedName>
</protein>
<organism evidence="2 3">
    <name type="scientific">Hibiscus sabdariffa</name>
    <name type="common">roselle</name>
    <dbReference type="NCBI Taxonomy" id="183260"/>
    <lineage>
        <taxon>Eukaryota</taxon>
        <taxon>Viridiplantae</taxon>
        <taxon>Streptophyta</taxon>
        <taxon>Embryophyta</taxon>
        <taxon>Tracheophyta</taxon>
        <taxon>Spermatophyta</taxon>
        <taxon>Magnoliopsida</taxon>
        <taxon>eudicotyledons</taxon>
        <taxon>Gunneridae</taxon>
        <taxon>Pentapetalae</taxon>
        <taxon>rosids</taxon>
        <taxon>malvids</taxon>
        <taxon>Malvales</taxon>
        <taxon>Malvaceae</taxon>
        <taxon>Malvoideae</taxon>
        <taxon>Hibiscus</taxon>
    </lineage>
</organism>
<evidence type="ECO:0000256" key="1">
    <source>
        <dbReference type="SAM" id="MobiDB-lite"/>
    </source>
</evidence>
<name>A0ABR2S5G2_9ROSI</name>
<feature type="region of interest" description="Disordered" evidence="1">
    <location>
        <begin position="19"/>
        <end position="97"/>
    </location>
</feature>
<sequence>MTESSVKHAEFVLPAASMSPSVAKPTHLHDNSNIDMVANNPTTLDEGTNHVHSDAQELMFAHPSTNNNDSEPSGSHLPSSPTASSSQLEPVLAPPVSHSSNVHTIVTHSKAAVMFHGKTVVSGRSGYVIGLEAGRGAWVVISFPVQRSE</sequence>
<feature type="compositionally biased region" description="Low complexity" evidence="1">
    <location>
        <begin position="73"/>
        <end position="86"/>
    </location>
</feature>
<feature type="compositionally biased region" description="Polar residues" evidence="1">
    <location>
        <begin position="63"/>
        <end position="72"/>
    </location>
</feature>
<accession>A0ABR2S5G2</accession>
<evidence type="ECO:0000313" key="3">
    <source>
        <dbReference type="Proteomes" id="UP001396334"/>
    </source>
</evidence>
<gene>
    <name evidence="2" type="ORF">V6N11_010499</name>
</gene>
<feature type="compositionally biased region" description="Polar residues" evidence="1">
    <location>
        <begin position="33"/>
        <end position="46"/>
    </location>
</feature>